<gene>
    <name evidence="2" type="ORF">T4A_337</name>
    <name evidence="3" type="ORF">T4C_12275</name>
</gene>
<reference evidence="4 5" key="1">
    <citation type="submission" date="2015-01" db="EMBL/GenBank/DDBJ databases">
        <title>Evolution of Trichinella species and genotypes.</title>
        <authorList>
            <person name="Korhonen P.K."/>
            <person name="Edoardo P."/>
            <person name="Giuseppe L.R."/>
            <person name="Gasser R.B."/>
        </authorList>
    </citation>
    <scope>NUCLEOTIDE SEQUENCE [LARGE SCALE GENOMIC DNA]</scope>
    <source>
        <strain evidence="2">ISS13</strain>
        <strain evidence="3">ISS176</strain>
    </source>
</reference>
<protein>
    <submittedName>
        <fullName evidence="3">Uncharacterized protein</fullName>
    </submittedName>
</protein>
<dbReference type="Proteomes" id="UP000054632">
    <property type="component" value="Unassembled WGS sequence"/>
</dbReference>
<sequence>METMHGRKESPPQKRHGDQLVESSRVILDHLVTVVGWREERPSVDVGLRLLVGGPPGCLSPPWCHGVYPWYSTERCDADPRTASPAHRRHPERTSESIIVNSTSTRLAVRRRFSLYPWNFSSSKLCPASNGDWANLTLLRLSRRYHRVQEDRRRAPGMANRGDSPPAVCKAENLAG</sequence>
<comment type="caution">
    <text evidence="3">The sequence shown here is derived from an EMBL/GenBank/DDBJ whole genome shotgun (WGS) entry which is preliminary data.</text>
</comment>
<name>A0A0V1KFP9_TRIPS</name>
<accession>A0A0V1KFP9</accession>
<dbReference type="EMBL" id="JYDR01000003">
    <property type="protein sequence ID" value="KRY78661.1"/>
    <property type="molecule type" value="Genomic_DNA"/>
</dbReference>
<evidence type="ECO:0000313" key="5">
    <source>
        <dbReference type="Proteomes" id="UP000054826"/>
    </source>
</evidence>
<evidence type="ECO:0000313" key="3">
    <source>
        <dbReference type="EMBL" id="KRZ46107.1"/>
    </source>
</evidence>
<feature type="region of interest" description="Disordered" evidence="1">
    <location>
        <begin position="1"/>
        <end position="20"/>
    </location>
</feature>
<evidence type="ECO:0000313" key="2">
    <source>
        <dbReference type="EMBL" id="KRY78661.1"/>
    </source>
</evidence>
<evidence type="ECO:0000256" key="1">
    <source>
        <dbReference type="SAM" id="MobiDB-lite"/>
    </source>
</evidence>
<organism evidence="3 5">
    <name type="scientific">Trichinella pseudospiralis</name>
    <name type="common">Parasitic roundworm</name>
    <dbReference type="NCBI Taxonomy" id="6337"/>
    <lineage>
        <taxon>Eukaryota</taxon>
        <taxon>Metazoa</taxon>
        <taxon>Ecdysozoa</taxon>
        <taxon>Nematoda</taxon>
        <taxon>Enoplea</taxon>
        <taxon>Dorylaimia</taxon>
        <taxon>Trichinellida</taxon>
        <taxon>Trichinellidae</taxon>
        <taxon>Trichinella</taxon>
    </lineage>
</organism>
<proteinExistence type="predicted"/>
<feature type="compositionally biased region" description="Basic and acidic residues" evidence="1">
    <location>
        <begin position="1"/>
        <end position="19"/>
    </location>
</feature>
<evidence type="ECO:0000313" key="4">
    <source>
        <dbReference type="Proteomes" id="UP000054632"/>
    </source>
</evidence>
<dbReference type="Proteomes" id="UP000054826">
    <property type="component" value="Unassembled WGS sequence"/>
</dbReference>
<dbReference type="EMBL" id="JYDV01000001">
    <property type="protein sequence ID" value="KRZ46107.1"/>
    <property type="molecule type" value="Genomic_DNA"/>
</dbReference>
<dbReference type="AlphaFoldDB" id="A0A0V1KFP9"/>